<dbReference type="InterPro" id="IPR051014">
    <property type="entry name" value="Cation_Transport_ATPase_IB"/>
</dbReference>
<dbReference type="InterPro" id="IPR008250">
    <property type="entry name" value="ATPase_P-typ_transduc_dom_A_sf"/>
</dbReference>
<dbReference type="CDD" id="cd00371">
    <property type="entry name" value="HMA"/>
    <property type="match status" value="1"/>
</dbReference>
<evidence type="ECO:0000313" key="11">
    <source>
        <dbReference type="EMBL" id="STG50867.1"/>
    </source>
</evidence>
<proteinExistence type="inferred from homology"/>
<evidence type="ECO:0000256" key="4">
    <source>
        <dbReference type="ARBA" id="ARBA00022553"/>
    </source>
</evidence>
<sequence>MSTPDNHGKKAPHFAAFKPLTTAQNANNCCCDGACSSTPTLSENVSGTRYSWKVSGMDCAACARKVENAVRQLAGVNQVQVLFATEKLVVDADNDIRAQVESAVQKAGYSLRDEQAADEPQASRLKENLPLIALIVMMAISWGLEQFNHPFGQLAFIATTLVGLYPIARQALRLIKSGSYFAIETLMSIAAIGALFIGATAEAAMVLLLFLIGERLEGWAASRARQGVSALMALKPETATRLRNGEREEVAINSLRPGDVIEVAAGGRLPADGKLLSPFASLMKAP</sequence>
<dbReference type="AlphaFoldDB" id="A0A376MKM0"/>
<keyword evidence="4" id="KW-0597">Phosphoprotein</keyword>
<dbReference type="Gene3D" id="2.70.150.10">
    <property type="entry name" value="Calcium-transporting ATPase, cytoplasmic transduction domain A"/>
    <property type="match status" value="1"/>
</dbReference>
<comment type="similarity">
    <text evidence="2">Belongs to the cation transport ATPase (P-type) (TC 3.A.3) family. Type IB subfamily.</text>
</comment>
<dbReference type="EC" id="3.6.3.3" evidence="11"/>
<evidence type="ECO:0000313" key="12">
    <source>
        <dbReference type="Proteomes" id="UP000254817"/>
    </source>
</evidence>
<gene>
    <name evidence="11" type="primary">zntA_1</name>
    <name evidence="11" type="ORF">NCTC11112_01293</name>
</gene>
<keyword evidence="6" id="KW-0547">Nucleotide-binding</keyword>
<keyword evidence="9" id="KW-1133">Transmembrane helix</keyword>
<dbReference type="PANTHER" id="PTHR48085:SF5">
    <property type="entry name" value="CADMIUM_ZINC-TRANSPORTING ATPASE HMA4-RELATED"/>
    <property type="match status" value="1"/>
</dbReference>
<comment type="subcellular location">
    <subcellularLocation>
        <location evidence="1">Cell membrane</location>
        <topology evidence="1">Multi-pass membrane protein</topology>
    </subcellularLocation>
</comment>
<dbReference type="GO" id="GO:0015086">
    <property type="term" value="F:cadmium ion transmembrane transporter activity"/>
    <property type="evidence" value="ECO:0007669"/>
    <property type="project" value="TreeGrafter"/>
</dbReference>
<evidence type="ECO:0000256" key="3">
    <source>
        <dbReference type="ARBA" id="ARBA00022475"/>
    </source>
</evidence>
<keyword evidence="11" id="KW-0378">Hydrolase</keyword>
<dbReference type="PROSITE" id="PS01047">
    <property type="entry name" value="HMA_1"/>
    <property type="match status" value="1"/>
</dbReference>
<keyword evidence="5" id="KW-0479">Metal-binding</keyword>
<accession>A0A376MKM0</accession>
<organism evidence="11 12">
    <name type="scientific">Escherichia coli</name>
    <dbReference type="NCBI Taxonomy" id="562"/>
    <lineage>
        <taxon>Bacteria</taxon>
        <taxon>Pseudomonadati</taxon>
        <taxon>Pseudomonadota</taxon>
        <taxon>Gammaproteobacteria</taxon>
        <taxon>Enterobacterales</taxon>
        <taxon>Enterobacteriaceae</taxon>
        <taxon>Escherichia</taxon>
    </lineage>
</organism>
<dbReference type="EMBL" id="UGAW01000001">
    <property type="protein sequence ID" value="STG50867.1"/>
    <property type="molecule type" value="Genomic_DNA"/>
</dbReference>
<dbReference type="GO" id="GO:0046872">
    <property type="term" value="F:metal ion binding"/>
    <property type="evidence" value="ECO:0007669"/>
    <property type="project" value="UniProtKB-KW"/>
</dbReference>
<dbReference type="PANTHER" id="PTHR48085">
    <property type="entry name" value="CADMIUM/ZINC-TRANSPORTING ATPASE HMA2-RELATED"/>
    <property type="match status" value="1"/>
</dbReference>
<dbReference type="GO" id="GO:0005524">
    <property type="term" value="F:ATP binding"/>
    <property type="evidence" value="ECO:0007669"/>
    <property type="project" value="UniProtKB-KW"/>
</dbReference>
<keyword evidence="9" id="KW-0812">Transmembrane</keyword>
<evidence type="ECO:0000259" key="10">
    <source>
        <dbReference type="PROSITE" id="PS50846"/>
    </source>
</evidence>
<evidence type="ECO:0000256" key="7">
    <source>
        <dbReference type="ARBA" id="ARBA00022840"/>
    </source>
</evidence>
<dbReference type="FunFam" id="3.30.70.100:FF:000029">
    <property type="entry name" value="Zinc/cadmium/lead-transporting P-type ATPase"/>
    <property type="match status" value="1"/>
</dbReference>
<feature type="transmembrane region" description="Helical" evidence="9">
    <location>
        <begin position="150"/>
        <end position="168"/>
    </location>
</feature>
<dbReference type="PROSITE" id="PS50846">
    <property type="entry name" value="HMA_2"/>
    <property type="match status" value="1"/>
</dbReference>
<dbReference type="GO" id="GO:0005886">
    <property type="term" value="C:plasma membrane"/>
    <property type="evidence" value="ECO:0007669"/>
    <property type="project" value="UniProtKB-SubCell"/>
</dbReference>
<keyword evidence="7" id="KW-0067">ATP-binding</keyword>
<evidence type="ECO:0000256" key="1">
    <source>
        <dbReference type="ARBA" id="ARBA00004651"/>
    </source>
</evidence>
<dbReference type="InterPro" id="IPR036163">
    <property type="entry name" value="HMA_dom_sf"/>
</dbReference>
<keyword evidence="9" id="KW-0472">Membrane</keyword>
<evidence type="ECO:0000256" key="6">
    <source>
        <dbReference type="ARBA" id="ARBA00022741"/>
    </source>
</evidence>
<dbReference type="InterPro" id="IPR059000">
    <property type="entry name" value="ATPase_P-type_domA"/>
</dbReference>
<dbReference type="Proteomes" id="UP000254817">
    <property type="component" value="Unassembled WGS sequence"/>
</dbReference>
<feature type="transmembrane region" description="Helical" evidence="9">
    <location>
        <begin position="189"/>
        <end position="212"/>
    </location>
</feature>
<evidence type="ECO:0000256" key="9">
    <source>
        <dbReference type="SAM" id="Phobius"/>
    </source>
</evidence>
<dbReference type="GO" id="GO:0016787">
    <property type="term" value="F:hydrolase activity"/>
    <property type="evidence" value="ECO:0007669"/>
    <property type="project" value="UniProtKB-KW"/>
</dbReference>
<keyword evidence="3" id="KW-1003">Cell membrane</keyword>
<dbReference type="InterPro" id="IPR027256">
    <property type="entry name" value="P-typ_ATPase_IB"/>
</dbReference>
<evidence type="ECO:0000256" key="2">
    <source>
        <dbReference type="ARBA" id="ARBA00006024"/>
    </source>
</evidence>
<dbReference type="InterPro" id="IPR017969">
    <property type="entry name" value="Heavy-metal-associated_CS"/>
</dbReference>
<dbReference type="Pfam" id="PF00403">
    <property type="entry name" value="HMA"/>
    <property type="match status" value="1"/>
</dbReference>
<reference evidence="11 12" key="1">
    <citation type="submission" date="2018-06" db="EMBL/GenBank/DDBJ databases">
        <authorList>
            <consortium name="Pathogen Informatics"/>
            <person name="Doyle S."/>
        </authorList>
    </citation>
    <scope>NUCLEOTIDE SEQUENCE [LARGE SCALE GENOMIC DNA]</scope>
    <source>
        <strain evidence="11 12">NCTC11112</strain>
    </source>
</reference>
<keyword evidence="8" id="KW-1278">Translocase</keyword>
<protein>
    <submittedName>
        <fullName evidence="11">Zinc/cadmium/mercury/lead-transporting ATPase</fullName>
        <ecNumber evidence="11">3.6.3.3</ecNumber>
    </submittedName>
</protein>
<evidence type="ECO:0000256" key="5">
    <source>
        <dbReference type="ARBA" id="ARBA00022723"/>
    </source>
</evidence>
<dbReference type="SUPFAM" id="SSF55008">
    <property type="entry name" value="HMA, heavy metal-associated domain"/>
    <property type="match status" value="1"/>
</dbReference>
<name>A0A376MKM0_ECOLX</name>
<evidence type="ECO:0000256" key="8">
    <source>
        <dbReference type="ARBA" id="ARBA00022967"/>
    </source>
</evidence>
<dbReference type="SUPFAM" id="SSF81653">
    <property type="entry name" value="Calcium ATPase, transduction domain A"/>
    <property type="match status" value="1"/>
</dbReference>
<dbReference type="Gene3D" id="3.30.70.100">
    <property type="match status" value="1"/>
</dbReference>
<dbReference type="PRINTS" id="PR00941">
    <property type="entry name" value="CDATPASE"/>
</dbReference>
<dbReference type="InterPro" id="IPR006121">
    <property type="entry name" value="HMA_dom"/>
</dbReference>
<dbReference type="GO" id="GO:0019829">
    <property type="term" value="F:ATPase-coupled monoatomic cation transmembrane transporter activity"/>
    <property type="evidence" value="ECO:0007669"/>
    <property type="project" value="InterPro"/>
</dbReference>
<feature type="domain" description="HMA" evidence="10">
    <location>
        <begin position="48"/>
        <end position="112"/>
    </location>
</feature>
<dbReference type="Pfam" id="PF00122">
    <property type="entry name" value="E1-E2_ATPase"/>
    <property type="match status" value="1"/>
</dbReference>